<accession>A0ABY4TZF8</accession>
<evidence type="ECO:0000313" key="2">
    <source>
        <dbReference type="Proteomes" id="UP001056268"/>
    </source>
</evidence>
<keyword evidence="2" id="KW-1185">Reference proteome</keyword>
<organism evidence="1 2">
    <name type="scientific">Rickettsia conorii subsp. raoultii</name>
    <dbReference type="NCBI Taxonomy" id="369822"/>
    <lineage>
        <taxon>Bacteria</taxon>
        <taxon>Pseudomonadati</taxon>
        <taxon>Pseudomonadota</taxon>
        <taxon>Alphaproteobacteria</taxon>
        <taxon>Rickettsiales</taxon>
        <taxon>Rickettsiaceae</taxon>
        <taxon>Rickettsieae</taxon>
        <taxon>Rickettsia</taxon>
        <taxon>spotted fever group</taxon>
    </lineage>
</organism>
<proteinExistence type="predicted"/>
<name>A0ABY4TZF8_RICCR</name>
<dbReference type="EMBL" id="CP098324">
    <property type="protein sequence ID" value="URW77767.1"/>
    <property type="molecule type" value="Genomic_DNA"/>
</dbReference>
<evidence type="ECO:0000313" key="1">
    <source>
        <dbReference type="EMBL" id="URW77767.1"/>
    </source>
</evidence>
<reference evidence="1" key="1">
    <citation type="submission" date="2022-05" db="EMBL/GenBank/DDBJ databases">
        <title>Tracking Rickettsia raoultii infection dynamics in vivo by bioorthogonal metabolic labeling.</title>
        <authorList>
            <person name="Zhu D.-Y."/>
            <person name="Jia N."/>
            <person name="Li C."/>
            <person name="Zhang M.-Z."/>
            <person name="Liu H.-B."/>
            <person name="Cao W.-C."/>
        </authorList>
    </citation>
    <scope>NUCLEOTIDE SEQUENCE</scope>
    <source>
        <strain evidence="1">BIME</strain>
    </source>
</reference>
<gene>
    <name evidence="1" type="ORF">NBT09_07305</name>
</gene>
<sequence length="226" mass="25797">MAHKDLSHLTEEQIKDLIKRYYNYENIANLLEEFNVNVSPNSLVSLFPLVTHHKLFCKYCRDTNLVIRLKSRNYYSYVYGGTSFALLGPICNHNNNSNCSCDNCKKAIKQQKQTEEEAKRRILIDIFLYKNIKAPPIAELTLKDALYLLSVVEHSASEDLEFVKPYLKGYSVPSLAPDEDVNDHIVGHLGRRGFVLINPLTACLQIQSRKSINRLLSKQSVMGSFA</sequence>
<dbReference type="RefSeq" id="WP_250719767.1">
    <property type="nucleotide sequence ID" value="NZ_CP098324.1"/>
</dbReference>
<protein>
    <recommendedName>
        <fullName evidence="3">Acyl-[acyl-carrier-protein]--UDP-N-acetylglucosamine O-acyltransferase</fullName>
    </recommendedName>
</protein>
<evidence type="ECO:0008006" key="3">
    <source>
        <dbReference type="Google" id="ProtNLM"/>
    </source>
</evidence>
<dbReference type="Proteomes" id="UP001056268">
    <property type="component" value="Chromosome"/>
</dbReference>